<name>A0A841CXJ9_PLAVE</name>
<gene>
    <name evidence="8" type="ORF">FHS22_000282</name>
</gene>
<dbReference type="GO" id="GO:0003700">
    <property type="term" value="F:DNA-binding transcription factor activity"/>
    <property type="evidence" value="ECO:0007669"/>
    <property type="project" value="TreeGrafter"/>
</dbReference>
<dbReference type="InterPro" id="IPR036271">
    <property type="entry name" value="Tet_transcr_reg_TetR-rel_C_sf"/>
</dbReference>
<accession>A0A841CXJ9</accession>
<dbReference type="InterPro" id="IPR050109">
    <property type="entry name" value="HTH-type_TetR-like_transc_reg"/>
</dbReference>
<keyword evidence="4" id="KW-0804">Transcription</keyword>
<dbReference type="EMBL" id="JACHJJ010000001">
    <property type="protein sequence ID" value="MBB5961044.1"/>
    <property type="molecule type" value="Genomic_DNA"/>
</dbReference>
<keyword evidence="1" id="KW-0678">Repressor</keyword>
<evidence type="ECO:0000256" key="4">
    <source>
        <dbReference type="ARBA" id="ARBA00023163"/>
    </source>
</evidence>
<dbReference type="RefSeq" id="WP_184937595.1">
    <property type="nucleotide sequence ID" value="NZ_BAAAWZ010000001.1"/>
</dbReference>
<sequence>MTPPGPGLSKDRPVPPTAKGGDRREKLLDVTEDILVTRGNAELSLRAVAAGAGVRLGHLQYYFPSRADLINAVLARVLERSLRQVSEITGPEAEGDPVRRHDPVRPVQDPVEEDDRPIRDSVRPVRVLLMQHQDGRLVRLFTEIWAMAAHDEGVATAVRAFYRDYTGHVAEFVHRLAPGLPRQACRARAETFVMLVEGAALFRSGIASEASAETDAELLRTAVALLGGDPPSAP</sequence>
<dbReference type="SUPFAM" id="SSF48498">
    <property type="entry name" value="Tetracyclin repressor-like, C-terminal domain"/>
    <property type="match status" value="1"/>
</dbReference>
<organism evidence="8 9">
    <name type="scientific">Planomonospora venezuelensis</name>
    <dbReference type="NCBI Taxonomy" id="1999"/>
    <lineage>
        <taxon>Bacteria</taxon>
        <taxon>Bacillati</taxon>
        <taxon>Actinomycetota</taxon>
        <taxon>Actinomycetes</taxon>
        <taxon>Streptosporangiales</taxon>
        <taxon>Streptosporangiaceae</taxon>
        <taxon>Planomonospora</taxon>
    </lineage>
</organism>
<feature type="DNA-binding region" description="H-T-H motif" evidence="5">
    <location>
        <begin position="44"/>
        <end position="63"/>
    </location>
</feature>
<keyword evidence="9" id="KW-1185">Reference proteome</keyword>
<reference evidence="8 9" key="1">
    <citation type="submission" date="2020-08" db="EMBL/GenBank/DDBJ databases">
        <title>Genomic Encyclopedia of Type Strains, Phase III (KMG-III): the genomes of soil and plant-associated and newly described type strains.</title>
        <authorList>
            <person name="Whitman W."/>
        </authorList>
    </citation>
    <scope>NUCLEOTIDE SEQUENCE [LARGE SCALE GENOMIC DNA]</scope>
    <source>
        <strain evidence="8 9">CECT 3303</strain>
    </source>
</reference>
<dbReference type="GO" id="GO:0000976">
    <property type="term" value="F:transcription cis-regulatory region binding"/>
    <property type="evidence" value="ECO:0007669"/>
    <property type="project" value="TreeGrafter"/>
</dbReference>
<dbReference type="Pfam" id="PF13977">
    <property type="entry name" value="TetR_C_6"/>
    <property type="match status" value="1"/>
</dbReference>
<feature type="region of interest" description="Disordered" evidence="6">
    <location>
        <begin position="1"/>
        <end position="24"/>
    </location>
</feature>
<feature type="region of interest" description="Disordered" evidence="6">
    <location>
        <begin position="88"/>
        <end position="115"/>
    </location>
</feature>
<feature type="domain" description="HTH tetR-type" evidence="7">
    <location>
        <begin position="21"/>
        <end position="81"/>
    </location>
</feature>
<dbReference type="PANTHER" id="PTHR30055:SF226">
    <property type="entry name" value="HTH-TYPE TRANSCRIPTIONAL REGULATOR PKSA"/>
    <property type="match status" value="1"/>
</dbReference>
<evidence type="ECO:0000256" key="6">
    <source>
        <dbReference type="SAM" id="MobiDB-lite"/>
    </source>
</evidence>
<dbReference type="Gene3D" id="1.10.357.10">
    <property type="entry name" value="Tetracycline Repressor, domain 2"/>
    <property type="match status" value="1"/>
</dbReference>
<dbReference type="SUPFAM" id="SSF46689">
    <property type="entry name" value="Homeodomain-like"/>
    <property type="match status" value="1"/>
</dbReference>
<evidence type="ECO:0000256" key="2">
    <source>
        <dbReference type="ARBA" id="ARBA00023015"/>
    </source>
</evidence>
<keyword evidence="3 5" id="KW-0238">DNA-binding</keyword>
<dbReference type="Proteomes" id="UP000562352">
    <property type="component" value="Unassembled WGS sequence"/>
</dbReference>
<dbReference type="InterPro" id="IPR039538">
    <property type="entry name" value="BetI_C"/>
</dbReference>
<evidence type="ECO:0000256" key="1">
    <source>
        <dbReference type="ARBA" id="ARBA00022491"/>
    </source>
</evidence>
<dbReference type="InterPro" id="IPR001647">
    <property type="entry name" value="HTH_TetR"/>
</dbReference>
<evidence type="ECO:0000313" key="8">
    <source>
        <dbReference type="EMBL" id="MBB5961044.1"/>
    </source>
</evidence>
<proteinExistence type="predicted"/>
<dbReference type="PANTHER" id="PTHR30055">
    <property type="entry name" value="HTH-TYPE TRANSCRIPTIONAL REGULATOR RUTR"/>
    <property type="match status" value="1"/>
</dbReference>
<evidence type="ECO:0000256" key="5">
    <source>
        <dbReference type="PROSITE-ProRule" id="PRU00335"/>
    </source>
</evidence>
<dbReference type="PROSITE" id="PS50977">
    <property type="entry name" value="HTH_TETR_2"/>
    <property type="match status" value="1"/>
</dbReference>
<evidence type="ECO:0000259" key="7">
    <source>
        <dbReference type="PROSITE" id="PS50977"/>
    </source>
</evidence>
<comment type="caution">
    <text evidence="8">The sequence shown here is derived from an EMBL/GenBank/DDBJ whole genome shotgun (WGS) entry which is preliminary data.</text>
</comment>
<evidence type="ECO:0000313" key="9">
    <source>
        <dbReference type="Proteomes" id="UP000562352"/>
    </source>
</evidence>
<protein>
    <submittedName>
        <fullName evidence="8">AcrR family transcriptional regulator</fullName>
    </submittedName>
</protein>
<dbReference type="Pfam" id="PF00440">
    <property type="entry name" value="TetR_N"/>
    <property type="match status" value="1"/>
</dbReference>
<dbReference type="InterPro" id="IPR009057">
    <property type="entry name" value="Homeodomain-like_sf"/>
</dbReference>
<dbReference type="AlphaFoldDB" id="A0A841CXJ9"/>
<keyword evidence="2" id="KW-0805">Transcription regulation</keyword>
<evidence type="ECO:0000256" key="3">
    <source>
        <dbReference type="ARBA" id="ARBA00023125"/>
    </source>
</evidence>